<sequence length="94" mass="10481">MRTTKQLSITLPNTMADALRERVASGAYASESEVVRDGLRALFARDEAVETWLRTEVTAAYDELRADPSQAISSEQMRSHLAELHAQRLSESDT</sequence>
<dbReference type="RefSeq" id="WP_089773867.1">
    <property type="nucleotide sequence ID" value="NZ_FNTX01000002.1"/>
</dbReference>
<reference evidence="4" key="1">
    <citation type="submission" date="2016-10" db="EMBL/GenBank/DDBJ databases">
        <authorList>
            <person name="Varghese N."/>
            <person name="Submissions S."/>
        </authorList>
    </citation>
    <scope>NUCLEOTIDE SEQUENCE [LARGE SCALE GENOMIC DNA]</scope>
    <source>
        <strain evidence="4">DSM 21368</strain>
    </source>
</reference>
<evidence type="ECO:0000313" key="3">
    <source>
        <dbReference type="EMBL" id="SEE80984.1"/>
    </source>
</evidence>
<dbReference type="GO" id="GO:0006355">
    <property type="term" value="P:regulation of DNA-templated transcription"/>
    <property type="evidence" value="ECO:0007669"/>
    <property type="project" value="InterPro"/>
</dbReference>
<gene>
    <name evidence="3" type="ORF">SAMN04488554_3001</name>
</gene>
<dbReference type="InterPro" id="IPR010985">
    <property type="entry name" value="Ribbon_hlx_hlx"/>
</dbReference>
<dbReference type="STRING" id="648782.SAMN04488554_3001"/>
<evidence type="ECO:0000256" key="1">
    <source>
        <dbReference type="ARBA" id="ARBA00022649"/>
    </source>
</evidence>
<keyword evidence="1" id="KW-1277">Toxin-antitoxin system</keyword>
<accession>A0A1H5LVH3</accession>
<dbReference type="Pfam" id="PF03693">
    <property type="entry name" value="ParD_antitoxin"/>
    <property type="match status" value="1"/>
</dbReference>
<name>A0A1H5LVH3_9MICO</name>
<keyword evidence="4" id="KW-1185">Reference proteome</keyword>
<protein>
    <submittedName>
        <fullName evidence="3">Putative addiction module antidote protein, CC2985 family</fullName>
    </submittedName>
</protein>
<organism evidence="3 4">
    <name type="scientific">Ruania alba</name>
    <dbReference type="NCBI Taxonomy" id="648782"/>
    <lineage>
        <taxon>Bacteria</taxon>
        <taxon>Bacillati</taxon>
        <taxon>Actinomycetota</taxon>
        <taxon>Actinomycetes</taxon>
        <taxon>Micrococcales</taxon>
        <taxon>Ruaniaceae</taxon>
        <taxon>Ruania</taxon>
    </lineage>
</organism>
<dbReference type="Proteomes" id="UP000199220">
    <property type="component" value="Unassembled WGS sequence"/>
</dbReference>
<dbReference type="AlphaFoldDB" id="A0A1H5LVH3"/>
<feature type="region of interest" description="Disordered" evidence="2">
    <location>
        <begin position="74"/>
        <end position="94"/>
    </location>
</feature>
<dbReference type="CDD" id="cd22231">
    <property type="entry name" value="RHH_NikR_HicB-like"/>
    <property type="match status" value="1"/>
</dbReference>
<dbReference type="InterPro" id="IPR038296">
    <property type="entry name" value="ParD_sf"/>
</dbReference>
<dbReference type="InterPro" id="IPR022789">
    <property type="entry name" value="ParD"/>
</dbReference>
<dbReference type="SUPFAM" id="SSF47598">
    <property type="entry name" value="Ribbon-helix-helix"/>
    <property type="match status" value="1"/>
</dbReference>
<dbReference type="EMBL" id="FNTX01000002">
    <property type="protein sequence ID" value="SEE80984.1"/>
    <property type="molecule type" value="Genomic_DNA"/>
</dbReference>
<proteinExistence type="predicted"/>
<dbReference type="Gene3D" id="6.10.10.120">
    <property type="entry name" value="Antitoxin ParD1-like"/>
    <property type="match status" value="1"/>
</dbReference>
<evidence type="ECO:0000313" key="4">
    <source>
        <dbReference type="Proteomes" id="UP000199220"/>
    </source>
</evidence>
<dbReference type="OrthoDB" id="514770at2"/>
<feature type="compositionally biased region" description="Basic and acidic residues" evidence="2">
    <location>
        <begin position="77"/>
        <end position="94"/>
    </location>
</feature>
<evidence type="ECO:0000256" key="2">
    <source>
        <dbReference type="SAM" id="MobiDB-lite"/>
    </source>
</evidence>